<dbReference type="SUPFAM" id="SSF141371">
    <property type="entry name" value="PilZ domain-like"/>
    <property type="match status" value="1"/>
</dbReference>
<dbReference type="CDD" id="cd06421">
    <property type="entry name" value="CESA_CelA_like"/>
    <property type="match status" value="1"/>
</dbReference>
<evidence type="ECO:0000256" key="9">
    <source>
        <dbReference type="SAM" id="Phobius"/>
    </source>
</evidence>
<dbReference type="GO" id="GO:0012505">
    <property type="term" value="C:endomembrane system"/>
    <property type="evidence" value="ECO:0007669"/>
    <property type="project" value="UniProtKB-SubCell"/>
</dbReference>
<reference evidence="11" key="1">
    <citation type="submission" date="2022-08" db="EMBL/GenBank/DDBJ databases">
        <title>Complete Genome Sequences of 2 Bosea sp. soil isolates.</title>
        <authorList>
            <person name="Alvarez Arevalo M."/>
            <person name="Sterndorff E.B."/>
            <person name="Faurdal D."/>
            <person name="Joergensen T.S."/>
            <person name="Weber T."/>
        </authorList>
    </citation>
    <scope>NUCLEOTIDE SEQUENCE</scope>
    <source>
        <strain evidence="11">NBC_00436</strain>
    </source>
</reference>
<keyword evidence="8 9" id="KW-0472">Membrane</keyword>
<dbReference type="InterPro" id="IPR009875">
    <property type="entry name" value="PilZ_domain"/>
</dbReference>
<keyword evidence="3" id="KW-0997">Cell inner membrane</keyword>
<dbReference type="Pfam" id="PF13641">
    <property type="entry name" value="Glyco_tranf_2_3"/>
    <property type="match status" value="1"/>
</dbReference>
<organism evidence="11">
    <name type="scientific">Bosea sp. NBC_00436</name>
    <dbReference type="NCBI Taxonomy" id="2969620"/>
    <lineage>
        <taxon>Bacteria</taxon>
        <taxon>Pseudomonadati</taxon>
        <taxon>Pseudomonadota</taxon>
        <taxon>Alphaproteobacteria</taxon>
        <taxon>Hyphomicrobiales</taxon>
        <taxon>Boseaceae</taxon>
        <taxon>Bosea</taxon>
    </lineage>
</organism>
<feature type="transmembrane region" description="Helical" evidence="9">
    <location>
        <begin position="352"/>
        <end position="375"/>
    </location>
</feature>
<dbReference type="InterPro" id="IPR050321">
    <property type="entry name" value="Glycosyltr_2/OpgH_subfam"/>
</dbReference>
<feature type="transmembrane region" description="Helical" evidence="9">
    <location>
        <begin position="463"/>
        <end position="482"/>
    </location>
</feature>
<evidence type="ECO:0000256" key="5">
    <source>
        <dbReference type="ARBA" id="ARBA00022679"/>
    </source>
</evidence>
<evidence type="ECO:0000256" key="4">
    <source>
        <dbReference type="ARBA" id="ARBA00022676"/>
    </source>
</evidence>
<keyword evidence="5 11" id="KW-0808">Transferase</keyword>
<feature type="transmembrane region" description="Helical" evidence="9">
    <location>
        <begin position="494"/>
        <end position="513"/>
    </location>
</feature>
<comment type="subcellular location">
    <subcellularLocation>
        <location evidence="1">Endomembrane system</location>
        <topology evidence="1">Multi-pass membrane protein</topology>
    </subcellularLocation>
</comment>
<feature type="transmembrane region" description="Helical" evidence="9">
    <location>
        <begin position="387"/>
        <end position="405"/>
    </location>
</feature>
<evidence type="ECO:0000256" key="6">
    <source>
        <dbReference type="ARBA" id="ARBA00022692"/>
    </source>
</evidence>
<dbReference type="SUPFAM" id="SSF53448">
    <property type="entry name" value="Nucleotide-diphospho-sugar transferases"/>
    <property type="match status" value="1"/>
</dbReference>
<dbReference type="InterPro" id="IPR003919">
    <property type="entry name" value="Cell_synth_A"/>
</dbReference>
<proteinExistence type="predicted"/>
<dbReference type="PRINTS" id="PR01439">
    <property type="entry name" value="CELLSNTHASEA"/>
</dbReference>
<dbReference type="AlphaFoldDB" id="A0A9E8CTY7"/>
<dbReference type="GO" id="GO:0035438">
    <property type="term" value="F:cyclic-di-GMP binding"/>
    <property type="evidence" value="ECO:0007669"/>
    <property type="project" value="InterPro"/>
</dbReference>
<feature type="domain" description="PilZ" evidence="10">
    <location>
        <begin position="518"/>
        <end position="594"/>
    </location>
</feature>
<dbReference type="PANTHER" id="PTHR43867">
    <property type="entry name" value="CELLULOSE SYNTHASE CATALYTIC SUBUNIT A [UDP-FORMING]"/>
    <property type="match status" value="1"/>
</dbReference>
<dbReference type="Gene3D" id="3.90.550.10">
    <property type="entry name" value="Spore Coat Polysaccharide Biosynthesis Protein SpsA, Chain A"/>
    <property type="match status" value="1"/>
</dbReference>
<evidence type="ECO:0000256" key="7">
    <source>
        <dbReference type="ARBA" id="ARBA00022989"/>
    </source>
</evidence>
<dbReference type="EMBL" id="CP102774">
    <property type="protein sequence ID" value="UZF89728.1"/>
    <property type="molecule type" value="Genomic_DNA"/>
</dbReference>
<gene>
    <name evidence="11" type="ORF">NWE54_05850</name>
</gene>
<evidence type="ECO:0000256" key="8">
    <source>
        <dbReference type="ARBA" id="ARBA00023136"/>
    </source>
</evidence>
<feature type="transmembrane region" description="Helical" evidence="9">
    <location>
        <begin position="51"/>
        <end position="71"/>
    </location>
</feature>
<dbReference type="GO" id="GO:0006011">
    <property type="term" value="P:UDP-alpha-D-glucose metabolic process"/>
    <property type="evidence" value="ECO:0007669"/>
    <property type="project" value="InterPro"/>
</dbReference>
<evidence type="ECO:0000256" key="2">
    <source>
        <dbReference type="ARBA" id="ARBA00022475"/>
    </source>
</evidence>
<evidence type="ECO:0000313" key="11">
    <source>
        <dbReference type="EMBL" id="UZF89728.1"/>
    </source>
</evidence>
<keyword evidence="7 9" id="KW-1133">Transmembrane helix</keyword>
<feature type="transmembrane region" description="Helical" evidence="9">
    <location>
        <begin position="12"/>
        <end position="31"/>
    </location>
</feature>
<protein>
    <submittedName>
        <fullName evidence="11">Glycosyltransferase</fullName>
        <ecNumber evidence="11">2.4.-.-</ecNumber>
    </submittedName>
</protein>
<accession>A0A9E8CTY7</accession>
<name>A0A9E8CTY7_9HYPH</name>
<evidence type="ECO:0000256" key="1">
    <source>
        <dbReference type="ARBA" id="ARBA00004127"/>
    </source>
</evidence>
<dbReference type="GO" id="GO:0016759">
    <property type="term" value="F:cellulose synthase activity"/>
    <property type="evidence" value="ECO:0007669"/>
    <property type="project" value="InterPro"/>
</dbReference>
<dbReference type="PANTHER" id="PTHR43867:SF2">
    <property type="entry name" value="CELLULOSE SYNTHASE CATALYTIC SUBUNIT A [UDP-FORMING]"/>
    <property type="match status" value="1"/>
</dbReference>
<dbReference type="InterPro" id="IPR029044">
    <property type="entry name" value="Nucleotide-diphossugar_trans"/>
</dbReference>
<dbReference type="EC" id="2.4.-.-" evidence="11"/>
<keyword evidence="4 11" id="KW-0328">Glycosyltransferase</keyword>
<evidence type="ECO:0000256" key="3">
    <source>
        <dbReference type="ARBA" id="ARBA00022519"/>
    </source>
</evidence>
<evidence type="ECO:0000259" key="10">
    <source>
        <dbReference type="Pfam" id="PF07238"/>
    </source>
</evidence>
<keyword evidence="6 9" id="KW-0812">Transmembrane</keyword>
<keyword evidence="2" id="KW-1003">Cell membrane</keyword>
<dbReference type="GO" id="GO:0005886">
    <property type="term" value="C:plasma membrane"/>
    <property type="evidence" value="ECO:0007669"/>
    <property type="project" value="UniProtKB-SubCell"/>
</dbReference>
<sequence length="631" mass="70042">MLAPLLRHDRTPARMLMVGVALLLLLRYFHWRLTSTLPPAGWTIDFAAGSIFLVAEAASLSAAILASIFLCRTRNRSPEVEANKAWLAALEPPLVDVLICTYNEEEAILERTIIGATGMNYGNYRVWVLDDGRRPWLEELSKRLGCRYLTRPDNSHAKAGNINHALAHLAALPEPPVFISILDADFVPLPDFLPRALCLFRDPGVGLVQTPQHFINPDPIQTNLAAAHVWPDEQRFFFDVVLASKDAWGAAFCCGTSSVIRFAPLMRIGGFPTDSVTEDYLLTLRLKETGFTTAYLNEPLTLGLAPEGLKEYITQRGRWCLGFMQITRGRSGPFSRSSSLTFIDRLSLVDTFLNWTAVYIAKMLGLLVPVGYLLFGIHTVDADLYDLLAYFLPFFLWHSVTMSWISRGRSLIFMTDVSQFIAAPAILKAAFTGLLRPQNQKFKVTAKGGDRGQRFIEWPLVKIYGSIILLTLAGLIYAFAISVRGDSLTSGGLAFAWSWYNLLVLVIVCFVCIEQPRRRKAERFATDEAIMLECAGRSLILRLTDISITGAGLRGELPAPLGTAITCTIGGRAVRGTIVRKLADGFAIKFDEELKTRIEMVRGFYAGNYVKAFAQVATLGVTTAIVRRLFD</sequence>
<dbReference type="Pfam" id="PF07238">
    <property type="entry name" value="PilZ"/>
    <property type="match status" value="1"/>
</dbReference>